<gene>
    <name evidence="2" type="ORF">Zmor_006916</name>
</gene>
<name>A0AA38MNR5_9CUCU</name>
<keyword evidence="3" id="KW-1185">Reference proteome</keyword>
<accession>A0AA38MNR5</accession>
<proteinExistence type="predicted"/>
<organism evidence="2 3">
    <name type="scientific">Zophobas morio</name>
    <dbReference type="NCBI Taxonomy" id="2755281"/>
    <lineage>
        <taxon>Eukaryota</taxon>
        <taxon>Metazoa</taxon>
        <taxon>Ecdysozoa</taxon>
        <taxon>Arthropoda</taxon>
        <taxon>Hexapoda</taxon>
        <taxon>Insecta</taxon>
        <taxon>Pterygota</taxon>
        <taxon>Neoptera</taxon>
        <taxon>Endopterygota</taxon>
        <taxon>Coleoptera</taxon>
        <taxon>Polyphaga</taxon>
        <taxon>Cucujiformia</taxon>
        <taxon>Tenebrionidae</taxon>
        <taxon>Zophobas</taxon>
    </lineage>
</organism>
<dbReference type="EMBL" id="JALNTZ010000002">
    <property type="protein sequence ID" value="KAJ3662574.1"/>
    <property type="molecule type" value="Genomic_DNA"/>
</dbReference>
<sequence>MSSKRTVALPELQEEDEEDAYPEQNRQSQFQVQIIVTPSQGCDRGAEIRVVGGTPRNTNRKLPPIHGHDQSRANESPSGATSNNLHGRGCHGLIFKGSTKHGGYRSIGRKTDNSKYVINN</sequence>
<evidence type="ECO:0000313" key="2">
    <source>
        <dbReference type="EMBL" id="KAJ3662574.1"/>
    </source>
</evidence>
<dbReference type="AlphaFoldDB" id="A0AA38MNR5"/>
<comment type="caution">
    <text evidence="2">The sequence shown here is derived from an EMBL/GenBank/DDBJ whole genome shotgun (WGS) entry which is preliminary data.</text>
</comment>
<feature type="compositionally biased region" description="Polar residues" evidence="1">
    <location>
        <begin position="73"/>
        <end position="85"/>
    </location>
</feature>
<evidence type="ECO:0000256" key="1">
    <source>
        <dbReference type="SAM" id="MobiDB-lite"/>
    </source>
</evidence>
<reference evidence="2" key="1">
    <citation type="journal article" date="2023" name="G3 (Bethesda)">
        <title>Whole genome assemblies of Zophobas morio and Tenebrio molitor.</title>
        <authorList>
            <person name="Kaur S."/>
            <person name="Stinson S.A."/>
            <person name="diCenzo G.C."/>
        </authorList>
    </citation>
    <scope>NUCLEOTIDE SEQUENCE</scope>
    <source>
        <strain evidence="2">QUZm001</strain>
    </source>
</reference>
<evidence type="ECO:0000313" key="3">
    <source>
        <dbReference type="Proteomes" id="UP001168821"/>
    </source>
</evidence>
<feature type="region of interest" description="Disordered" evidence="1">
    <location>
        <begin position="1"/>
        <end position="28"/>
    </location>
</feature>
<dbReference type="Proteomes" id="UP001168821">
    <property type="component" value="Unassembled WGS sequence"/>
</dbReference>
<protein>
    <submittedName>
        <fullName evidence="2">Uncharacterized protein</fullName>
    </submittedName>
</protein>
<feature type="region of interest" description="Disordered" evidence="1">
    <location>
        <begin position="45"/>
        <end position="120"/>
    </location>
</feature>
<feature type="compositionally biased region" description="Acidic residues" evidence="1">
    <location>
        <begin position="12"/>
        <end position="21"/>
    </location>
</feature>